<dbReference type="GO" id="GO:0008408">
    <property type="term" value="F:3'-5' exonuclease activity"/>
    <property type="evidence" value="ECO:0007669"/>
    <property type="project" value="InterPro"/>
</dbReference>
<dbReference type="GO" id="GO:0006261">
    <property type="term" value="P:DNA-templated DNA replication"/>
    <property type="evidence" value="ECO:0007669"/>
    <property type="project" value="InterPro"/>
</dbReference>
<evidence type="ECO:0000256" key="1">
    <source>
        <dbReference type="ARBA" id="ARBA00007705"/>
    </source>
</evidence>
<dbReference type="InterPro" id="IPR043502">
    <property type="entry name" value="DNA/RNA_pol_sf"/>
</dbReference>
<dbReference type="EC" id="2.7.7.7" evidence="3"/>
<feature type="domain" description="DNA-directed DNA polymerase family A palm" evidence="7">
    <location>
        <begin position="532"/>
        <end position="758"/>
    </location>
</feature>
<dbReference type="Pfam" id="PF00476">
    <property type="entry name" value="DNA_pol_A"/>
    <property type="match status" value="1"/>
</dbReference>
<comment type="catalytic activity">
    <reaction evidence="6">
        <text>DNA(n) + a 2'-deoxyribonucleoside 5'-triphosphate = DNA(n+1) + diphosphate</text>
        <dbReference type="Rhea" id="RHEA:22508"/>
        <dbReference type="Rhea" id="RHEA-COMP:17339"/>
        <dbReference type="Rhea" id="RHEA-COMP:17340"/>
        <dbReference type="ChEBI" id="CHEBI:33019"/>
        <dbReference type="ChEBI" id="CHEBI:61560"/>
        <dbReference type="ChEBI" id="CHEBI:173112"/>
        <dbReference type="EC" id="2.7.7.7"/>
    </reaction>
</comment>
<dbReference type="InterPro" id="IPR002562">
    <property type="entry name" value="3'-5'_exonuclease_dom"/>
</dbReference>
<evidence type="ECO:0000256" key="3">
    <source>
        <dbReference type="ARBA" id="ARBA00012417"/>
    </source>
</evidence>
<dbReference type="GO" id="GO:0003887">
    <property type="term" value="F:DNA-directed DNA polymerase activity"/>
    <property type="evidence" value="ECO:0007669"/>
    <property type="project" value="UniProtKB-EC"/>
</dbReference>
<keyword evidence="5" id="KW-0235">DNA replication</keyword>
<gene>
    <name evidence="8" type="ORF">A9Z60_03605</name>
</gene>
<dbReference type="RefSeq" id="WP_066893699.1">
    <property type="nucleotide sequence ID" value="NZ_LZDN01000039.1"/>
</dbReference>
<accession>A0A1B8PIS5</accession>
<dbReference type="Pfam" id="PF01612">
    <property type="entry name" value="DNA_pol_A_exo1"/>
    <property type="match status" value="1"/>
</dbReference>
<dbReference type="SUPFAM" id="SSF56672">
    <property type="entry name" value="DNA/RNA polymerases"/>
    <property type="match status" value="1"/>
</dbReference>
<dbReference type="GO" id="GO:0003677">
    <property type="term" value="F:DNA binding"/>
    <property type="evidence" value="ECO:0007669"/>
    <property type="project" value="InterPro"/>
</dbReference>
<dbReference type="InterPro" id="IPR036397">
    <property type="entry name" value="RNaseH_sf"/>
</dbReference>
<evidence type="ECO:0000256" key="5">
    <source>
        <dbReference type="ARBA" id="ARBA00022705"/>
    </source>
</evidence>
<evidence type="ECO:0000256" key="2">
    <source>
        <dbReference type="ARBA" id="ARBA00011541"/>
    </source>
</evidence>
<dbReference type="InterPro" id="IPR002298">
    <property type="entry name" value="DNA_polymerase_A"/>
</dbReference>
<comment type="caution">
    <text evidence="8">The sequence shown here is derived from an EMBL/GenBank/DDBJ whole genome shotgun (WGS) entry which is preliminary data.</text>
</comment>
<dbReference type="InterPro" id="IPR012337">
    <property type="entry name" value="RNaseH-like_sf"/>
</dbReference>
<dbReference type="EMBL" id="LZDN01000039">
    <property type="protein sequence ID" value="OBX49466.1"/>
    <property type="molecule type" value="Genomic_DNA"/>
</dbReference>
<dbReference type="PRINTS" id="PR00868">
    <property type="entry name" value="DNAPOLI"/>
</dbReference>
<proteinExistence type="inferred from homology"/>
<dbReference type="Gene3D" id="1.10.150.20">
    <property type="entry name" value="5' to 3' exonuclease, C-terminal subdomain"/>
    <property type="match status" value="1"/>
</dbReference>
<dbReference type="Gene3D" id="3.30.420.10">
    <property type="entry name" value="Ribonuclease H-like superfamily/Ribonuclease H"/>
    <property type="match status" value="1"/>
</dbReference>
<comment type="similarity">
    <text evidence="1">Belongs to the DNA polymerase type-A family.</text>
</comment>
<organism evidence="8 9">
    <name type="scientific">Moraxella nonliquefaciens</name>
    <dbReference type="NCBI Taxonomy" id="478"/>
    <lineage>
        <taxon>Bacteria</taxon>
        <taxon>Pseudomonadati</taxon>
        <taxon>Pseudomonadota</taxon>
        <taxon>Gammaproteobacteria</taxon>
        <taxon>Moraxellales</taxon>
        <taxon>Moraxellaceae</taxon>
        <taxon>Moraxella</taxon>
    </lineage>
</organism>
<dbReference type="SUPFAM" id="SSF53098">
    <property type="entry name" value="Ribonuclease H-like"/>
    <property type="match status" value="1"/>
</dbReference>
<evidence type="ECO:0000259" key="7">
    <source>
        <dbReference type="SMART" id="SM00482"/>
    </source>
</evidence>
<dbReference type="PANTHER" id="PTHR10133:SF27">
    <property type="entry name" value="DNA POLYMERASE NU"/>
    <property type="match status" value="1"/>
</dbReference>
<dbReference type="AlphaFoldDB" id="A0A1B8PIS5"/>
<reference evidence="8 9" key="1">
    <citation type="submission" date="2016-06" db="EMBL/GenBank/DDBJ databases">
        <title>Draft genome of Moraxella nonliquefaciens CCUG 60284.</title>
        <authorList>
            <person name="Salva-Serra F."/>
            <person name="Engstrom-Jakobsson H."/>
            <person name="Thorell K."/>
            <person name="Gonzales-Siles L."/>
            <person name="Karlsson R."/>
            <person name="Boulund F."/>
            <person name="Engstrand L."/>
            <person name="Kristiansson E."/>
            <person name="Moore E."/>
        </authorList>
    </citation>
    <scope>NUCLEOTIDE SEQUENCE [LARGE SCALE GENOMIC DNA]</scope>
    <source>
        <strain evidence="8 9">CCUG 60284</strain>
    </source>
</reference>
<dbReference type="SMART" id="SM00482">
    <property type="entry name" value="POLAc"/>
    <property type="match status" value="1"/>
</dbReference>
<evidence type="ECO:0000313" key="9">
    <source>
        <dbReference type="Proteomes" id="UP000092671"/>
    </source>
</evidence>
<dbReference type="InterPro" id="IPR001098">
    <property type="entry name" value="DNA-dir_DNA_pol_A_palm_dom"/>
</dbReference>
<dbReference type="PANTHER" id="PTHR10133">
    <property type="entry name" value="DNA POLYMERASE I"/>
    <property type="match status" value="1"/>
</dbReference>
<sequence>MNHLLFHDKPKVAILIKYSYFNRKDIEQYYVKPLGLPCMAFSLYYEPTNKVSATKAKEHLKRILPSIKQQGITYLYVADSTYFKQLTKEKKSEINLGYVLPCKLTGYEHIHVVYGINYAQLMYNQSMANNLTLSLNTLSNHINGKANGFGDIIHEASYNNPNDLIGYLDEPMLVIDIETTGLELGSDLISIAFAKNEHSGISFKVSDKRFIKQFFEKYHGYKTFHNASFDIKHIIYHCFMDNPSDMKGLLHGLHTMCRNLHDTKIIAYLATNNTQGNTLGLKDLSHEFVGNYAVDVTDVTKLTDDDLLEYNLKDTLATFYVFNKYYPIMLQDNQENIYNTIMLPSLKTIIQMELTGMPMDMAEVLMLRDELRAKSLTLETKIQAHDLVKATVIGLKEQACIKYNQSHKKQKVPNDFKIRFNPNSPKHMIELLYTVMMLPVIDYTDTKQPSVSGKTITKLMNHTDDTELLGLIREYIDIQKILSTFIPAFLNTKPRDNHHWLHGNFNLGGTVSGRLSSSNPNLQNLPSGSTFGKPVKKCFTAPKGWIFCGADYNALEDKVNTLLTKDPNKEKIWIDGYDGHCYRAFYYWRDQFPDIEETVESINSIKDKYPKLRQRSKAPSFALQYSGTKFTLMNNCGFSEQEAQQVEKGYHEMYKVSDEWVANKIKQAEQQGYLDTAFGLKIRTPVLGKSILGNSKTPYLAIAEARSVGNAVSGQSYGMLTNRALNEFMERVWKSEYSLDIFPVATIHDAIYLVIKDNINVVKWVNDNLAECMSWQELPELQHDKIKLTAELGLFYPNWANEITLPNKASRKQIKEIVISHK</sequence>
<name>A0A1B8PIS5_MORNO</name>
<dbReference type="OrthoDB" id="7052494at2"/>
<evidence type="ECO:0000256" key="4">
    <source>
        <dbReference type="ARBA" id="ARBA00020311"/>
    </source>
</evidence>
<protein>
    <recommendedName>
        <fullName evidence="4">DNA polymerase I</fullName>
        <ecNumber evidence="3">2.7.7.7</ecNumber>
    </recommendedName>
</protein>
<dbReference type="Gene3D" id="3.30.70.370">
    <property type="match status" value="1"/>
</dbReference>
<dbReference type="GO" id="GO:0006302">
    <property type="term" value="P:double-strand break repair"/>
    <property type="evidence" value="ECO:0007669"/>
    <property type="project" value="TreeGrafter"/>
</dbReference>
<comment type="subunit">
    <text evidence="2">Single-chain monomer with multiple functions.</text>
</comment>
<evidence type="ECO:0000313" key="8">
    <source>
        <dbReference type="EMBL" id="OBX49466.1"/>
    </source>
</evidence>
<dbReference type="Proteomes" id="UP000092671">
    <property type="component" value="Unassembled WGS sequence"/>
</dbReference>
<dbReference type="Gene3D" id="1.20.1060.10">
    <property type="entry name" value="Taq DNA Polymerase, Chain T, domain 4"/>
    <property type="match status" value="1"/>
</dbReference>
<evidence type="ECO:0000256" key="6">
    <source>
        <dbReference type="ARBA" id="ARBA00049244"/>
    </source>
</evidence>